<dbReference type="Proteomes" id="UP000789396">
    <property type="component" value="Unassembled WGS sequence"/>
</dbReference>
<sequence length="107" mass="11874">MLNGFFFIFLLVVDGLKAEKGIDLIISPHIPNYLAANKSLTNISKDERVEPLGEWGGVLGQAYAQIITWGAKNLSDAITDIQFQEGDYKTLVDLAIKDLDNNKSFDK</sequence>
<gene>
    <name evidence="2" type="ORF">RFULGI_LOCUS6561</name>
</gene>
<keyword evidence="1" id="KW-0732">Signal</keyword>
<dbReference type="AlphaFoldDB" id="A0A9N9CFH1"/>
<evidence type="ECO:0000256" key="1">
    <source>
        <dbReference type="SAM" id="SignalP"/>
    </source>
</evidence>
<protein>
    <submittedName>
        <fullName evidence="2">12137_t:CDS:1</fullName>
    </submittedName>
</protein>
<evidence type="ECO:0000313" key="3">
    <source>
        <dbReference type="Proteomes" id="UP000789396"/>
    </source>
</evidence>
<feature type="signal peptide" evidence="1">
    <location>
        <begin position="1"/>
        <end position="18"/>
    </location>
</feature>
<organism evidence="2 3">
    <name type="scientific">Racocetra fulgida</name>
    <dbReference type="NCBI Taxonomy" id="60492"/>
    <lineage>
        <taxon>Eukaryota</taxon>
        <taxon>Fungi</taxon>
        <taxon>Fungi incertae sedis</taxon>
        <taxon>Mucoromycota</taxon>
        <taxon>Glomeromycotina</taxon>
        <taxon>Glomeromycetes</taxon>
        <taxon>Diversisporales</taxon>
        <taxon>Gigasporaceae</taxon>
        <taxon>Racocetra</taxon>
    </lineage>
</organism>
<keyword evidence="3" id="KW-1185">Reference proteome</keyword>
<accession>A0A9N9CFH1</accession>
<feature type="chain" id="PRO_5040456330" evidence="1">
    <location>
        <begin position="19"/>
        <end position="107"/>
    </location>
</feature>
<dbReference type="OrthoDB" id="2013972at2759"/>
<proteinExistence type="predicted"/>
<dbReference type="EMBL" id="CAJVPZ010008627">
    <property type="protein sequence ID" value="CAG8599922.1"/>
    <property type="molecule type" value="Genomic_DNA"/>
</dbReference>
<comment type="caution">
    <text evidence="2">The sequence shown here is derived from an EMBL/GenBank/DDBJ whole genome shotgun (WGS) entry which is preliminary data.</text>
</comment>
<feature type="non-terminal residue" evidence="2">
    <location>
        <position position="107"/>
    </location>
</feature>
<name>A0A9N9CFH1_9GLOM</name>
<reference evidence="2" key="1">
    <citation type="submission" date="2021-06" db="EMBL/GenBank/DDBJ databases">
        <authorList>
            <person name="Kallberg Y."/>
            <person name="Tangrot J."/>
            <person name="Rosling A."/>
        </authorList>
    </citation>
    <scope>NUCLEOTIDE SEQUENCE</scope>
    <source>
        <strain evidence="2">IN212</strain>
    </source>
</reference>
<evidence type="ECO:0000313" key="2">
    <source>
        <dbReference type="EMBL" id="CAG8599922.1"/>
    </source>
</evidence>